<accession>A0A5C5Y9R5</accession>
<gene>
    <name evidence="1" type="ORF">Pan14r_47560</name>
</gene>
<protein>
    <submittedName>
        <fullName evidence="1">Uncharacterized protein</fullName>
    </submittedName>
</protein>
<comment type="caution">
    <text evidence="1">The sequence shown here is derived from an EMBL/GenBank/DDBJ whole genome shotgun (WGS) entry which is preliminary data.</text>
</comment>
<organism evidence="1 2">
    <name type="scientific">Crateriforma conspicua</name>
    <dbReference type="NCBI Taxonomy" id="2527996"/>
    <lineage>
        <taxon>Bacteria</taxon>
        <taxon>Pseudomonadati</taxon>
        <taxon>Planctomycetota</taxon>
        <taxon>Planctomycetia</taxon>
        <taxon>Planctomycetales</taxon>
        <taxon>Planctomycetaceae</taxon>
        <taxon>Crateriforma</taxon>
    </lineage>
</organism>
<dbReference type="Proteomes" id="UP000317238">
    <property type="component" value="Unassembled WGS sequence"/>
</dbReference>
<evidence type="ECO:0000313" key="1">
    <source>
        <dbReference type="EMBL" id="TWT72436.1"/>
    </source>
</evidence>
<keyword evidence="2" id="KW-1185">Reference proteome</keyword>
<name>A0A5C5Y9R5_9PLAN</name>
<sequence length="49" mass="5252">MRLQSPAAVKHTVPCASRPTQQCIGIAQAIFSVRSALFADVMPLNQNLA</sequence>
<proteinExistence type="predicted"/>
<dbReference type="EMBL" id="SJPL01000001">
    <property type="protein sequence ID" value="TWT72436.1"/>
    <property type="molecule type" value="Genomic_DNA"/>
</dbReference>
<dbReference type="AlphaFoldDB" id="A0A5C5Y9R5"/>
<reference evidence="1 2" key="1">
    <citation type="submission" date="2019-02" db="EMBL/GenBank/DDBJ databases">
        <title>Deep-cultivation of Planctomycetes and their phenomic and genomic characterization uncovers novel biology.</title>
        <authorList>
            <person name="Wiegand S."/>
            <person name="Jogler M."/>
            <person name="Boedeker C."/>
            <person name="Pinto D."/>
            <person name="Vollmers J."/>
            <person name="Rivas-Marin E."/>
            <person name="Kohn T."/>
            <person name="Peeters S.H."/>
            <person name="Heuer A."/>
            <person name="Rast P."/>
            <person name="Oberbeckmann S."/>
            <person name="Bunk B."/>
            <person name="Jeske O."/>
            <person name="Meyerdierks A."/>
            <person name="Storesund J.E."/>
            <person name="Kallscheuer N."/>
            <person name="Luecker S."/>
            <person name="Lage O.M."/>
            <person name="Pohl T."/>
            <person name="Merkel B.J."/>
            <person name="Hornburger P."/>
            <person name="Mueller R.-W."/>
            <person name="Bruemmer F."/>
            <person name="Labrenz M."/>
            <person name="Spormann A.M."/>
            <person name="Op Den Camp H."/>
            <person name="Overmann J."/>
            <person name="Amann R."/>
            <person name="Jetten M.S.M."/>
            <person name="Mascher T."/>
            <person name="Medema M.H."/>
            <person name="Devos D.P."/>
            <person name="Kaster A.-K."/>
            <person name="Ovreas L."/>
            <person name="Rohde M."/>
            <person name="Galperin M.Y."/>
            <person name="Jogler C."/>
        </authorList>
    </citation>
    <scope>NUCLEOTIDE SEQUENCE [LARGE SCALE GENOMIC DNA]</scope>
    <source>
        <strain evidence="1 2">Pan14r</strain>
    </source>
</reference>
<evidence type="ECO:0000313" key="2">
    <source>
        <dbReference type="Proteomes" id="UP000317238"/>
    </source>
</evidence>